<sequence>MGEGKAAREKRFGGFSSSKGCWKWTPESLVRGGGRREKNCLGLSAAARRVPCCLVIFLRFRSEILLKAIVQRY</sequence>
<organism evidence="1 2">
    <name type="scientific">Aristolochia fimbriata</name>
    <name type="common">White veined hardy Dutchman's pipe vine</name>
    <dbReference type="NCBI Taxonomy" id="158543"/>
    <lineage>
        <taxon>Eukaryota</taxon>
        <taxon>Viridiplantae</taxon>
        <taxon>Streptophyta</taxon>
        <taxon>Embryophyta</taxon>
        <taxon>Tracheophyta</taxon>
        <taxon>Spermatophyta</taxon>
        <taxon>Magnoliopsida</taxon>
        <taxon>Magnoliidae</taxon>
        <taxon>Piperales</taxon>
        <taxon>Aristolochiaceae</taxon>
        <taxon>Aristolochia</taxon>
    </lineage>
</organism>
<name>A0AAV7FH61_ARIFI</name>
<gene>
    <name evidence="1" type="ORF">H6P81_004562</name>
</gene>
<comment type="caution">
    <text evidence="1">The sequence shown here is derived from an EMBL/GenBank/DDBJ whole genome shotgun (WGS) entry which is preliminary data.</text>
</comment>
<evidence type="ECO:0000313" key="1">
    <source>
        <dbReference type="EMBL" id="KAG9460054.1"/>
    </source>
</evidence>
<dbReference type="AlphaFoldDB" id="A0AAV7FH61"/>
<keyword evidence="2" id="KW-1185">Reference proteome</keyword>
<protein>
    <submittedName>
        <fullName evidence="1">Uncharacterized protein</fullName>
    </submittedName>
</protein>
<dbReference type="Proteomes" id="UP000825729">
    <property type="component" value="Unassembled WGS sequence"/>
</dbReference>
<reference evidence="1 2" key="1">
    <citation type="submission" date="2021-07" db="EMBL/GenBank/DDBJ databases">
        <title>The Aristolochia fimbriata genome: insights into angiosperm evolution, floral development and chemical biosynthesis.</title>
        <authorList>
            <person name="Jiao Y."/>
        </authorList>
    </citation>
    <scope>NUCLEOTIDE SEQUENCE [LARGE SCALE GENOMIC DNA]</scope>
    <source>
        <strain evidence="1">IBCAS-2021</strain>
        <tissue evidence="1">Leaf</tissue>
    </source>
</reference>
<evidence type="ECO:0000313" key="2">
    <source>
        <dbReference type="Proteomes" id="UP000825729"/>
    </source>
</evidence>
<proteinExistence type="predicted"/>
<dbReference type="EMBL" id="JAINDJ010000002">
    <property type="protein sequence ID" value="KAG9460054.1"/>
    <property type="molecule type" value="Genomic_DNA"/>
</dbReference>
<accession>A0AAV7FH61</accession>